<dbReference type="InterPro" id="IPR002931">
    <property type="entry name" value="Transglutaminase-like"/>
</dbReference>
<sequence length="277" mass="30730">MAIVHITLEPPPAHPGHARLLIPKPPATWHQTLLDVDVPGAEEMLDIQASNSSQQGFVVTLGEVKCVSIRYEFGPPSETVPEWLWTVVDNNYVRASNELRDLVRTITQDAETEGAKLRRLIDHTTERFTYDHPESRFNAGHELVPPLTCGITPGNCVHINTYILASLLAVPIRATYIAGYFFDAKQPIADNMHCWIATEADGAVEFWDIAHHQLYGLGVVETALNPAPGTRFAMSAGRGLVFHADQHRIEVSHFAKPIWLFADGTSQDAKLEARITL</sequence>
<evidence type="ECO:0000259" key="1">
    <source>
        <dbReference type="Pfam" id="PF01841"/>
    </source>
</evidence>
<accession>W4LXC6</accession>
<feature type="domain" description="Transglutaminase-like" evidence="1">
    <location>
        <begin position="101"/>
        <end position="196"/>
    </location>
</feature>
<dbReference type="HOGENOM" id="CLU_986200_0_0_7"/>
<gene>
    <name evidence="2" type="ORF">ETSY1_03115</name>
</gene>
<organism evidence="2 3">
    <name type="scientific">Entotheonella factor</name>
    <dbReference type="NCBI Taxonomy" id="1429438"/>
    <lineage>
        <taxon>Bacteria</taxon>
        <taxon>Pseudomonadati</taxon>
        <taxon>Nitrospinota/Tectimicrobiota group</taxon>
        <taxon>Candidatus Tectimicrobiota</taxon>
        <taxon>Candidatus Entotheonellia</taxon>
        <taxon>Candidatus Entotheonellales</taxon>
        <taxon>Candidatus Entotheonellaceae</taxon>
        <taxon>Candidatus Entotheonella</taxon>
    </lineage>
</organism>
<proteinExistence type="predicted"/>
<dbReference type="Proteomes" id="UP000019141">
    <property type="component" value="Unassembled WGS sequence"/>
</dbReference>
<dbReference type="Gene3D" id="3.10.620.30">
    <property type="match status" value="1"/>
</dbReference>
<evidence type="ECO:0000313" key="2">
    <source>
        <dbReference type="EMBL" id="ETX02570.1"/>
    </source>
</evidence>
<name>W4LXC6_ENTF1</name>
<evidence type="ECO:0000313" key="3">
    <source>
        <dbReference type="Proteomes" id="UP000019141"/>
    </source>
</evidence>
<keyword evidence="3" id="KW-1185">Reference proteome</keyword>
<reference evidence="2 3" key="1">
    <citation type="journal article" date="2014" name="Nature">
        <title>An environmental bacterial taxon with a large and distinct metabolic repertoire.</title>
        <authorList>
            <person name="Wilson M.C."/>
            <person name="Mori T."/>
            <person name="Ruckert C."/>
            <person name="Uria A.R."/>
            <person name="Helf M.J."/>
            <person name="Takada K."/>
            <person name="Gernert C."/>
            <person name="Steffens U.A."/>
            <person name="Heycke N."/>
            <person name="Schmitt S."/>
            <person name="Rinke C."/>
            <person name="Helfrich E.J."/>
            <person name="Brachmann A.O."/>
            <person name="Gurgui C."/>
            <person name="Wakimoto T."/>
            <person name="Kracht M."/>
            <person name="Crusemann M."/>
            <person name="Hentschel U."/>
            <person name="Abe I."/>
            <person name="Matsunaga S."/>
            <person name="Kalinowski J."/>
            <person name="Takeyama H."/>
            <person name="Piel J."/>
        </authorList>
    </citation>
    <scope>NUCLEOTIDE SEQUENCE [LARGE SCALE GENOMIC DNA]</scope>
    <source>
        <strain evidence="3">TSY1</strain>
    </source>
</reference>
<dbReference type="Pfam" id="PF01841">
    <property type="entry name" value="Transglut_core"/>
    <property type="match status" value="1"/>
</dbReference>
<dbReference type="EMBL" id="AZHW01000129">
    <property type="protein sequence ID" value="ETX02570.1"/>
    <property type="molecule type" value="Genomic_DNA"/>
</dbReference>
<protein>
    <recommendedName>
        <fullName evidence="1">Transglutaminase-like domain-containing protein</fullName>
    </recommendedName>
</protein>
<dbReference type="AlphaFoldDB" id="W4LXC6"/>
<dbReference type="SUPFAM" id="SSF54001">
    <property type="entry name" value="Cysteine proteinases"/>
    <property type="match status" value="1"/>
</dbReference>
<comment type="caution">
    <text evidence="2">The sequence shown here is derived from an EMBL/GenBank/DDBJ whole genome shotgun (WGS) entry which is preliminary data.</text>
</comment>
<dbReference type="InterPro" id="IPR038765">
    <property type="entry name" value="Papain-like_cys_pep_sf"/>
</dbReference>